<dbReference type="Pfam" id="PF15612">
    <property type="entry name" value="WHIM1"/>
    <property type="match status" value="1"/>
</dbReference>
<dbReference type="GO" id="GO:0008270">
    <property type="term" value="F:zinc ion binding"/>
    <property type="evidence" value="ECO:0007669"/>
    <property type="project" value="UniProtKB-KW"/>
</dbReference>
<dbReference type="PROSITE" id="PS01359">
    <property type="entry name" value="ZF_PHD_1"/>
    <property type="match status" value="1"/>
</dbReference>
<comment type="caution">
    <text evidence="12">The sequence shown here is derived from an EMBL/GenBank/DDBJ whole genome shotgun (WGS) entry which is preliminary data.</text>
</comment>
<evidence type="ECO:0000256" key="5">
    <source>
        <dbReference type="ARBA" id="ARBA00023015"/>
    </source>
</evidence>
<name>A0AA38CW77_TAXCH</name>
<protein>
    <recommendedName>
        <fullName evidence="11">PHD-type domain-containing protein</fullName>
    </recommendedName>
</protein>
<dbReference type="SUPFAM" id="SSF47370">
    <property type="entry name" value="Bromodomain"/>
    <property type="match status" value="1"/>
</dbReference>
<dbReference type="GO" id="GO:0005634">
    <property type="term" value="C:nucleus"/>
    <property type="evidence" value="ECO:0007669"/>
    <property type="project" value="UniProtKB-SubCell"/>
</dbReference>
<dbReference type="OMA" id="CPFKFEE"/>
<evidence type="ECO:0000256" key="2">
    <source>
        <dbReference type="ARBA" id="ARBA00022723"/>
    </source>
</evidence>
<organism evidence="12 13">
    <name type="scientific">Taxus chinensis</name>
    <name type="common">Chinese yew</name>
    <name type="synonym">Taxus wallichiana var. chinensis</name>
    <dbReference type="NCBI Taxonomy" id="29808"/>
    <lineage>
        <taxon>Eukaryota</taxon>
        <taxon>Viridiplantae</taxon>
        <taxon>Streptophyta</taxon>
        <taxon>Embryophyta</taxon>
        <taxon>Tracheophyta</taxon>
        <taxon>Spermatophyta</taxon>
        <taxon>Pinopsida</taxon>
        <taxon>Pinidae</taxon>
        <taxon>Conifers II</taxon>
        <taxon>Cupressales</taxon>
        <taxon>Taxaceae</taxon>
        <taxon>Taxus</taxon>
    </lineage>
</organism>
<dbReference type="SMART" id="SM00249">
    <property type="entry name" value="PHD"/>
    <property type="match status" value="1"/>
</dbReference>
<dbReference type="Pfam" id="PF15613">
    <property type="entry name" value="WSD"/>
    <property type="match status" value="1"/>
</dbReference>
<feature type="region of interest" description="Disordered" evidence="10">
    <location>
        <begin position="341"/>
        <end position="360"/>
    </location>
</feature>
<dbReference type="InterPro" id="IPR001965">
    <property type="entry name" value="Znf_PHD"/>
</dbReference>
<accession>A0AA38CW77</accession>
<dbReference type="GO" id="GO:0000785">
    <property type="term" value="C:chromatin"/>
    <property type="evidence" value="ECO:0007669"/>
    <property type="project" value="UniProtKB-ARBA"/>
</dbReference>
<feature type="domain" description="PHD-type" evidence="11">
    <location>
        <begin position="509"/>
        <end position="559"/>
    </location>
</feature>
<evidence type="ECO:0000256" key="9">
    <source>
        <dbReference type="PROSITE-ProRule" id="PRU00146"/>
    </source>
</evidence>
<evidence type="ECO:0000256" key="1">
    <source>
        <dbReference type="ARBA" id="ARBA00004123"/>
    </source>
</evidence>
<dbReference type="InterPro" id="IPR019787">
    <property type="entry name" value="Znf_PHD-finger"/>
</dbReference>
<keyword evidence="5" id="KW-0805">Transcription regulation</keyword>
<feature type="compositionally biased region" description="Basic residues" evidence="10">
    <location>
        <begin position="345"/>
        <end position="354"/>
    </location>
</feature>
<keyword evidence="6" id="KW-0103">Bromodomain</keyword>
<feature type="compositionally biased region" description="Low complexity" evidence="10">
    <location>
        <begin position="1553"/>
        <end position="1563"/>
    </location>
</feature>
<dbReference type="PANTHER" id="PTHR47162:SF10">
    <property type="entry name" value="METHYL-CPG-BINDING DOMAIN-CONTAINING PROTEIN 9 ISOFORM X1"/>
    <property type="match status" value="1"/>
</dbReference>
<evidence type="ECO:0000256" key="4">
    <source>
        <dbReference type="ARBA" id="ARBA00022833"/>
    </source>
</evidence>
<proteinExistence type="predicted"/>
<dbReference type="Pfam" id="PF00628">
    <property type="entry name" value="PHD"/>
    <property type="match status" value="1"/>
</dbReference>
<feature type="region of interest" description="Disordered" evidence="10">
    <location>
        <begin position="1260"/>
        <end position="1279"/>
    </location>
</feature>
<keyword evidence="3 9" id="KW-0863">Zinc-finger</keyword>
<keyword evidence="4" id="KW-0862">Zinc</keyword>
<dbReference type="Gene3D" id="3.30.40.10">
    <property type="entry name" value="Zinc/RING finger domain, C3HC4 (zinc finger)"/>
    <property type="match status" value="1"/>
</dbReference>
<evidence type="ECO:0000256" key="7">
    <source>
        <dbReference type="ARBA" id="ARBA00023163"/>
    </source>
</evidence>
<dbReference type="InterPro" id="IPR011011">
    <property type="entry name" value="Znf_FYVE_PHD"/>
</dbReference>
<evidence type="ECO:0000256" key="10">
    <source>
        <dbReference type="SAM" id="MobiDB-lite"/>
    </source>
</evidence>
<dbReference type="PROSITE" id="PS50016">
    <property type="entry name" value="ZF_PHD_2"/>
    <property type="match status" value="1"/>
</dbReference>
<feature type="region of interest" description="Disordered" evidence="10">
    <location>
        <begin position="847"/>
        <end position="866"/>
    </location>
</feature>
<sequence length="1574" mass="175529">VWELLWRFYEFLGLKEPPSLEELEEELSDPWPEDLKIIEKSDKQSIETRDLSSASKVDDKGIFSVTIHNEADIPIHSENGYEDISFETGPSKDTGHARFAANFYGWCNGVALARAHIPLIKILLTELQRKVSAVLEPNTDIGEVKKRGRKKETESIASLKKSKHAIPPVNEVTWPELARRYILAVSALEMCGDIGEMSTRDAAKVLRCIQGDGGVLCGALHGVVGMEVDAQLLAEADKIASSIPMAEKDGKLNAGSANDVDKTITEEKPDWVEVLEPARKLPTNVGTRIRKCVYDALERDPPEWAREILEWSISKPVYKGNASGPTKKAVLSILEKFSTEEQVQKPRKMKKPKRPPPNPEVIMKQCRVVLRRAAAADEAKVFCNLLGVTLLNPNDNDEEGILGPPAMVSRPLDFRTIDLRLAAGAYGDSHEAFLADVREVWNNILTACGGRSNLIQLAESLSKTFESLYEKEVLSVLERDKEDQEEGLRHPIVDSAGKIDELPKAPWEEGVCKVCGIDKDDDSVLLCDTCDSEYHTYCLNPPLAKIPEGNWYCPSCVAGQDKFHEGSATFPEMPTETLYKKKYKNSEARAFFESRGKLAISLAEKEYWQLSVEERLFLLKFLCEEALSSVTIHEHIDQCMDLSVDLQQKLRFLTTEWRNLKAKEELQNSQSAKQNANKACTTDLNPMECKHMIASAPFEEVLTYDDVCKNGQNISRPLSVTGGQVSGMVLENRMQGNGSVHLDKGVNDMSLPCEAGNLHSLNDKDCLSFCARQVNGQDCSDIPVLNESCTAGKEPMIETVLFGKSLENMDQDGRQKNQQVGITMGLGNGTGDNSKENTLEHRLSVSMDKQQHLGSPSENSSNPLGQRNAVILYEKKKELIESTSDLMSTLSVVEIQEAEQPRVMDMDALQMESPTKPAVELKTQEEQLDRGIVSHVNNSLPINFKCPERQDVEINIQSQVQSEIQALQEAITNIEVQLCKVSVRRDFLGTDGLGRLYWALSRHGKHPWLVVEGAPEAQKEGTLHAENLNLACLGMMPFQRTTADPLFPSDNNLLQKTSGDCRTTSGVRLEVVENKGIEPGKKSAGVDAVLSSWVSYETDEEIEKLLNWLSDNQPRERELKAAIVQWQRLRSQQSRKAQQNAVHMVQVKRYKSLTKGVIFPSTRAALFLGKKFGPCLESENSEVPKRRGRKPKAQFEERMYRCDCLEPVWSSRSHCLSCHETFFSGSDLQAHNEGRCANTASVQENGMDNYHLTPKVKKRKSESSKIELSSKSSKIKKKNSTGNTAFDFMETSKKFIIPCSNKDLVREIGLLASDGVPSFISSPCFLPSLDPTFLFFPPKEDVDGADFSAQRLQNSASAVAFNMEQPQVHGALGAFHMVSMPSLPSSHLAVLGEHNEGEIHKTQINPSTEMDNERNTSILLKNQPPSYTSFVKRLIPEASVKPLSGRMSSILRRLKINLLDMDAALPEEVIEPSKASSTKRRAWRAFVKSAKSIFEMVEATITFEQMIKTDRLRNVWWYWSSYSAAAKTSTVSALALRIYALDAAIMYKKSSSDSESVDTSKLSKPGKRKKDEDG</sequence>
<dbReference type="InterPro" id="IPR013083">
    <property type="entry name" value="Znf_RING/FYVE/PHD"/>
</dbReference>
<dbReference type="InterPro" id="IPR028941">
    <property type="entry name" value="WHIM2_dom"/>
</dbReference>
<dbReference type="CDD" id="cd15519">
    <property type="entry name" value="PHD1_Lid2p_like"/>
    <property type="match status" value="1"/>
</dbReference>
<keyword evidence="7" id="KW-0804">Transcription</keyword>
<reference evidence="12 13" key="1">
    <citation type="journal article" date="2021" name="Nat. Plants">
        <title>The Taxus genome provides insights into paclitaxel biosynthesis.</title>
        <authorList>
            <person name="Xiong X."/>
            <person name="Gou J."/>
            <person name="Liao Q."/>
            <person name="Li Y."/>
            <person name="Zhou Q."/>
            <person name="Bi G."/>
            <person name="Li C."/>
            <person name="Du R."/>
            <person name="Wang X."/>
            <person name="Sun T."/>
            <person name="Guo L."/>
            <person name="Liang H."/>
            <person name="Lu P."/>
            <person name="Wu Y."/>
            <person name="Zhang Z."/>
            <person name="Ro D.K."/>
            <person name="Shang Y."/>
            <person name="Huang S."/>
            <person name="Yan J."/>
        </authorList>
    </citation>
    <scope>NUCLEOTIDE SEQUENCE [LARGE SCALE GENOMIC DNA]</scope>
    <source>
        <strain evidence="12">Ta-2019</strain>
    </source>
</reference>
<dbReference type="PANTHER" id="PTHR47162">
    <property type="entry name" value="OS02G0192300 PROTEIN"/>
    <property type="match status" value="1"/>
</dbReference>
<dbReference type="InterPro" id="IPR019786">
    <property type="entry name" value="Zinc_finger_PHD-type_CS"/>
</dbReference>
<dbReference type="Gene3D" id="1.20.920.10">
    <property type="entry name" value="Bromodomain-like"/>
    <property type="match status" value="1"/>
</dbReference>
<dbReference type="EMBL" id="JAHRHJ020000008">
    <property type="protein sequence ID" value="KAH9304124.1"/>
    <property type="molecule type" value="Genomic_DNA"/>
</dbReference>
<dbReference type="InterPro" id="IPR028942">
    <property type="entry name" value="WHIM1_dom"/>
</dbReference>
<feature type="non-terminal residue" evidence="12">
    <location>
        <position position="1574"/>
    </location>
</feature>
<evidence type="ECO:0000313" key="12">
    <source>
        <dbReference type="EMBL" id="KAH9304124.1"/>
    </source>
</evidence>
<keyword evidence="13" id="KW-1185">Reference proteome</keyword>
<evidence type="ECO:0000256" key="6">
    <source>
        <dbReference type="ARBA" id="ARBA00023117"/>
    </source>
</evidence>
<keyword evidence="2" id="KW-0479">Metal-binding</keyword>
<evidence type="ECO:0000259" key="11">
    <source>
        <dbReference type="PROSITE" id="PS50016"/>
    </source>
</evidence>
<comment type="subcellular location">
    <subcellularLocation>
        <location evidence="1">Nucleus</location>
    </subcellularLocation>
</comment>
<evidence type="ECO:0000313" key="13">
    <source>
        <dbReference type="Proteomes" id="UP000824469"/>
    </source>
</evidence>
<evidence type="ECO:0000256" key="3">
    <source>
        <dbReference type="ARBA" id="ARBA00022771"/>
    </source>
</evidence>
<feature type="compositionally biased region" description="Polar residues" evidence="10">
    <location>
        <begin position="852"/>
        <end position="865"/>
    </location>
</feature>
<dbReference type="SUPFAM" id="SSF57903">
    <property type="entry name" value="FYVE/PHD zinc finger"/>
    <property type="match status" value="1"/>
</dbReference>
<dbReference type="Proteomes" id="UP000824469">
    <property type="component" value="Unassembled WGS sequence"/>
</dbReference>
<evidence type="ECO:0000256" key="8">
    <source>
        <dbReference type="ARBA" id="ARBA00023242"/>
    </source>
</evidence>
<gene>
    <name evidence="12" type="ORF">KI387_008528</name>
</gene>
<dbReference type="InterPro" id="IPR036427">
    <property type="entry name" value="Bromodomain-like_sf"/>
</dbReference>
<keyword evidence="8" id="KW-0539">Nucleus</keyword>
<feature type="region of interest" description="Disordered" evidence="10">
    <location>
        <begin position="1548"/>
        <end position="1574"/>
    </location>
</feature>